<dbReference type="PROSITE" id="PS50206">
    <property type="entry name" value="RHODANESE_3"/>
    <property type="match status" value="1"/>
</dbReference>
<reference evidence="2" key="1">
    <citation type="submission" date="2020-04" db="EMBL/GenBank/DDBJ databases">
        <authorList>
            <person name="Neveu A P."/>
        </authorList>
    </citation>
    <scope>NUCLEOTIDE SEQUENCE</scope>
    <source>
        <tissue evidence="2">Whole embryo</tissue>
    </source>
</reference>
<dbReference type="AlphaFoldDB" id="A0A6F9DJ26"/>
<dbReference type="Gene3D" id="3.40.250.10">
    <property type="entry name" value="Rhodanese-like domain"/>
    <property type="match status" value="1"/>
</dbReference>
<name>A0A6F9DJ26_9ASCI</name>
<accession>A0A6F9DJ26</accession>
<organism evidence="2">
    <name type="scientific">Phallusia mammillata</name>
    <dbReference type="NCBI Taxonomy" id="59560"/>
    <lineage>
        <taxon>Eukaryota</taxon>
        <taxon>Metazoa</taxon>
        <taxon>Chordata</taxon>
        <taxon>Tunicata</taxon>
        <taxon>Ascidiacea</taxon>
        <taxon>Phlebobranchia</taxon>
        <taxon>Ascidiidae</taxon>
        <taxon>Phallusia</taxon>
    </lineage>
</organism>
<evidence type="ECO:0000313" key="2">
    <source>
        <dbReference type="EMBL" id="CAB3263211.1"/>
    </source>
</evidence>
<gene>
    <name evidence="2" type="primary">LOC104266301</name>
</gene>
<protein>
    <submittedName>
        <fullName evidence="2">Uncharacterized protein LOC104266301</fullName>
    </submittedName>
</protein>
<dbReference type="EMBL" id="LR787349">
    <property type="protein sequence ID" value="CAB3263211.1"/>
    <property type="molecule type" value="mRNA"/>
</dbReference>
<dbReference type="CDD" id="cd00158">
    <property type="entry name" value="RHOD"/>
    <property type="match status" value="1"/>
</dbReference>
<sequence>MSDEVKPQPINPSLGMRITLAGIRQRFSAVPQISTDELYSLFYSEETRDNNKKLLLLDVRTQEERDISQFKDAVFVDYDKPKSENVENIRRKINEILSSFSSPECCLYVVAYCAVGYRSCDIINQLLPHYDSQQIKLYNLEGSIFKWANEGRPVVTNDNQPIKFVHPFNSVWGKLLNVDLRKWS</sequence>
<evidence type="ECO:0000259" key="1">
    <source>
        <dbReference type="PROSITE" id="PS50206"/>
    </source>
</evidence>
<dbReference type="InterPro" id="IPR036873">
    <property type="entry name" value="Rhodanese-like_dom_sf"/>
</dbReference>
<dbReference type="SMART" id="SM00450">
    <property type="entry name" value="RHOD"/>
    <property type="match status" value="1"/>
</dbReference>
<feature type="domain" description="Rhodanese" evidence="1">
    <location>
        <begin position="50"/>
        <end position="156"/>
    </location>
</feature>
<proteinExistence type="evidence at transcript level"/>
<dbReference type="InterPro" id="IPR001763">
    <property type="entry name" value="Rhodanese-like_dom"/>
</dbReference>
<dbReference type="SUPFAM" id="SSF52821">
    <property type="entry name" value="Rhodanese/Cell cycle control phosphatase"/>
    <property type="match status" value="1"/>
</dbReference>
<dbReference type="Pfam" id="PF00581">
    <property type="entry name" value="Rhodanese"/>
    <property type="match status" value="1"/>
</dbReference>